<dbReference type="HAMAP" id="MF_00995">
    <property type="entry name" value="MqnA"/>
    <property type="match status" value="1"/>
</dbReference>
<sequence length="276" mass="30864">MSGARIGMVNFINTAPIYEIWKTRNHPADWKVVEAPPSTLNRMLAAGELDLGFVSSYEYGVRPEQYRLLSDLSISANGSVGSVFLFSRVQPKLLGDHTVLLSGQSETSISLVKIILEEFFHVHPAYEVGDVNGREATQAGGILAIGDEALRLSASEEFPYKLDLAEVWCQYTNLPFVFAVCAAREEFCQKSPEIVAAIHREFLVCRGEGRVHLESICESVAPRIPMHPDECYVYLRAIEYDLGKSKQVALEKFFTYLINRKEASPLSVPLNIFDNE</sequence>
<evidence type="ECO:0000256" key="3">
    <source>
        <dbReference type="ARBA" id="ARBA00023239"/>
    </source>
</evidence>
<comment type="similarity">
    <text evidence="4">Belongs to the MqnA/MqnD family. MqnA subfamily.</text>
</comment>
<dbReference type="Proteomes" id="UP000011721">
    <property type="component" value="Chromosome"/>
</dbReference>
<dbReference type="Pfam" id="PF02621">
    <property type="entry name" value="VitK2_biosynth"/>
    <property type="match status" value="1"/>
</dbReference>
<keyword evidence="2 4" id="KW-0474">Menaquinone biosynthesis</keyword>
<reference evidence="6" key="1">
    <citation type="journal article" date="2013" name="Stand. Genomic Sci.">
        <title>Complete genome sequence of Desulfocapsa sulfexigens, a marine deltaproteobacterium specialized in disproportionating inorganic sulfur compounds.</title>
        <authorList>
            <person name="Finster K.W."/>
            <person name="Kjeldsen K.U."/>
            <person name="Kube M."/>
            <person name="Reinhardt R."/>
            <person name="Mussmann M."/>
            <person name="Amann R."/>
            <person name="Schreiber L."/>
        </authorList>
    </citation>
    <scope>NUCLEOTIDE SEQUENCE [LARGE SCALE GENOMIC DNA]</scope>
    <source>
        <strain evidence="6">DSM 10523 / SB164P1</strain>
    </source>
</reference>
<dbReference type="Gene3D" id="3.40.190.10">
    <property type="entry name" value="Periplasmic binding protein-like II"/>
    <property type="match status" value="2"/>
</dbReference>
<comment type="catalytic activity">
    <reaction evidence="4">
        <text>chorismate = 3-[(1-carboxyvinyl)-oxy]benzoate + H2O</text>
        <dbReference type="Rhea" id="RHEA:40051"/>
        <dbReference type="ChEBI" id="CHEBI:15377"/>
        <dbReference type="ChEBI" id="CHEBI:29748"/>
        <dbReference type="ChEBI" id="CHEBI:76981"/>
        <dbReference type="EC" id="4.2.1.151"/>
    </reaction>
</comment>
<dbReference type="EC" id="4.2.1.151" evidence="4"/>
<organism evidence="5 6">
    <name type="scientific">Desulfocapsa sulfexigens (strain DSM 10523 / SB164P1)</name>
    <dbReference type="NCBI Taxonomy" id="1167006"/>
    <lineage>
        <taxon>Bacteria</taxon>
        <taxon>Pseudomonadati</taxon>
        <taxon>Thermodesulfobacteriota</taxon>
        <taxon>Desulfobulbia</taxon>
        <taxon>Desulfobulbales</taxon>
        <taxon>Desulfocapsaceae</taxon>
        <taxon>Desulfocapsa</taxon>
    </lineage>
</organism>
<dbReference type="EMBL" id="CP003985">
    <property type="protein sequence ID" value="AGF79273.1"/>
    <property type="molecule type" value="Genomic_DNA"/>
</dbReference>
<dbReference type="GO" id="GO:0009234">
    <property type="term" value="P:menaquinone biosynthetic process"/>
    <property type="evidence" value="ECO:0007669"/>
    <property type="project" value="UniProtKB-UniRule"/>
</dbReference>
<keyword evidence="6" id="KW-1185">Reference proteome</keyword>
<dbReference type="InterPro" id="IPR003773">
    <property type="entry name" value="Menaquinone_biosynth"/>
</dbReference>
<dbReference type="PANTHER" id="PTHR37690">
    <property type="entry name" value="CHORISMATE DEHYDRATASE"/>
    <property type="match status" value="1"/>
</dbReference>
<evidence type="ECO:0000313" key="5">
    <source>
        <dbReference type="EMBL" id="AGF79273.1"/>
    </source>
</evidence>
<dbReference type="AlphaFoldDB" id="M1P722"/>
<evidence type="ECO:0000313" key="6">
    <source>
        <dbReference type="Proteomes" id="UP000011721"/>
    </source>
</evidence>
<evidence type="ECO:0000256" key="4">
    <source>
        <dbReference type="HAMAP-Rule" id="MF_00995"/>
    </source>
</evidence>
<dbReference type="PATRIC" id="fig|1167006.5.peg.2961"/>
<dbReference type="SUPFAM" id="SSF53850">
    <property type="entry name" value="Periplasmic binding protein-like II"/>
    <property type="match status" value="1"/>
</dbReference>
<comment type="pathway">
    <text evidence="1 4">Quinol/quinone metabolism; menaquinone biosynthesis.</text>
</comment>
<dbReference type="HOGENOM" id="CLU_059898_0_0_7"/>
<dbReference type="GO" id="GO:0016836">
    <property type="term" value="F:hydro-lyase activity"/>
    <property type="evidence" value="ECO:0007669"/>
    <property type="project" value="UniProtKB-UniRule"/>
</dbReference>
<evidence type="ECO:0000256" key="1">
    <source>
        <dbReference type="ARBA" id="ARBA00004863"/>
    </source>
</evidence>
<dbReference type="STRING" id="1167006.UWK_02738"/>
<dbReference type="OrthoDB" id="9810112at2"/>
<evidence type="ECO:0000256" key="2">
    <source>
        <dbReference type="ARBA" id="ARBA00022428"/>
    </source>
</evidence>
<protein>
    <recommendedName>
        <fullName evidence="4">Chorismate dehydratase</fullName>
        <ecNumber evidence="4">4.2.1.151</ecNumber>
    </recommendedName>
    <alternativeName>
        <fullName evidence="4">Menaquinone biosynthetic enzyme MqnA</fullName>
    </alternativeName>
</protein>
<dbReference type="InterPro" id="IPR030868">
    <property type="entry name" value="MqnA"/>
</dbReference>
<comment type="function">
    <text evidence="4">Catalyzes the dehydration of chorismate into 3-[(1-carboxyvinyl)oxy]benzoate, a step in the biosynthesis of menaquinone (MK, vitamin K2).</text>
</comment>
<dbReference type="KEGG" id="dsf:UWK_02738"/>
<accession>M1P722</accession>
<name>M1P722_DESSD</name>
<gene>
    <name evidence="4" type="primary">mqnA</name>
    <name evidence="5" type="ordered locus">UWK_02738</name>
</gene>
<dbReference type="UniPathway" id="UPA00079"/>
<keyword evidence="3 4" id="KW-0456">Lyase</keyword>
<dbReference type="eggNOG" id="COG1427">
    <property type="taxonomic scope" value="Bacteria"/>
</dbReference>
<proteinExistence type="inferred from homology"/>
<dbReference type="PANTHER" id="PTHR37690:SF1">
    <property type="entry name" value="CHORISMATE DEHYDRATASE"/>
    <property type="match status" value="1"/>
</dbReference>
<dbReference type="CDD" id="cd13634">
    <property type="entry name" value="PBP2_Sco4506"/>
    <property type="match status" value="1"/>
</dbReference>